<dbReference type="EMBL" id="MLCN01000008">
    <property type="protein sequence ID" value="ONG41631.1"/>
    <property type="molecule type" value="Genomic_DNA"/>
</dbReference>
<reference evidence="1 2" key="1">
    <citation type="submission" date="2016-10" db="EMBL/GenBank/DDBJ databases">
        <title>Draft Genome sequence of Alkanindiges sp. strain H1.</title>
        <authorList>
            <person name="Subhash Y."/>
            <person name="Lee S."/>
        </authorList>
    </citation>
    <scope>NUCLEOTIDE SEQUENCE [LARGE SCALE GENOMIC DNA]</scope>
    <source>
        <strain evidence="1 2">H1</strain>
    </source>
</reference>
<gene>
    <name evidence="1" type="ORF">BKE30_04200</name>
</gene>
<proteinExistence type="predicted"/>
<dbReference type="Proteomes" id="UP000192132">
    <property type="component" value="Unassembled WGS sequence"/>
</dbReference>
<accession>A0A1S8CWD4</accession>
<keyword evidence="2" id="KW-1185">Reference proteome</keyword>
<sequence length="124" mass="14304">MGYDVHITRKKFWFDEINEDIALEEWIELVIEDSEMRLDKFAETSLSNGQILRVESEGLAVWTSYSKHAENESMAWFDYFNGRIAVKNPDSEILGKMWSLAQKLAAKVQGDEGEIYDAYGNVTE</sequence>
<evidence type="ECO:0000313" key="1">
    <source>
        <dbReference type="EMBL" id="ONG41631.1"/>
    </source>
</evidence>
<dbReference type="AlphaFoldDB" id="A0A1S8CWD4"/>
<name>A0A1S8CWD4_9GAMM</name>
<dbReference type="OrthoDB" id="981250at2"/>
<organism evidence="1 2">
    <name type="scientific">Alkanindiges hydrocarboniclasticus</name>
    <dbReference type="NCBI Taxonomy" id="1907941"/>
    <lineage>
        <taxon>Bacteria</taxon>
        <taxon>Pseudomonadati</taxon>
        <taxon>Pseudomonadota</taxon>
        <taxon>Gammaproteobacteria</taxon>
        <taxon>Moraxellales</taxon>
        <taxon>Moraxellaceae</taxon>
        <taxon>Alkanindiges</taxon>
    </lineage>
</organism>
<comment type="caution">
    <text evidence="1">The sequence shown here is derived from an EMBL/GenBank/DDBJ whole genome shotgun (WGS) entry which is preliminary data.</text>
</comment>
<protein>
    <submittedName>
        <fullName evidence="1">Uncharacterized protein</fullName>
    </submittedName>
</protein>
<evidence type="ECO:0000313" key="2">
    <source>
        <dbReference type="Proteomes" id="UP000192132"/>
    </source>
</evidence>
<dbReference type="STRING" id="1907941.BKE30_04200"/>
<dbReference type="RefSeq" id="WP_076877386.1">
    <property type="nucleotide sequence ID" value="NZ_MLCN01000008.1"/>
</dbReference>